<accession>A0A6I6GXP0</accession>
<dbReference type="RefSeq" id="WP_157192731.1">
    <property type="nucleotide sequence ID" value="NZ_CP046621.1"/>
</dbReference>
<keyword evidence="2" id="KW-1185">Reference proteome</keyword>
<protein>
    <recommendedName>
        <fullName evidence="3">Phage protein</fullName>
    </recommendedName>
</protein>
<dbReference type="AlphaFoldDB" id="A0A6I6GXP0"/>
<organism evidence="1 2">
    <name type="scientific">Pseudomonas alkylphenolica</name>
    <dbReference type="NCBI Taxonomy" id="237609"/>
    <lineage>
        <taxon>Bacteria</taxon>
        <taxon>Pseudomonadati</taxon>
        <taxon>Pseudomonadota</taxon>
        <taxon>Gammaproteobacteria</taxon>
        <taxon>Pseudomonadales</taxon>
        <taxon>Pseudomonadaceae</taxon>
        <taxon>Pseudomonas</taxon>
    </lineage>
</organism>
<dbReference type="EMBL" id="CP046621">
    <property type="protein sequence ID" value="QGW77759.1"/>
    <property type="molecule type" value="Genomic_DNA"/>
</dbReference>
<evidence type="ECO:0000313" key="1">
    <source>
        <dbReference type="EMBL" id="QGW77759.1"/>
    </source>
</evidence>
<evidence type="ECO:0008006" key="3">
    <source>
        <dbReference type="Google" id="ProtNLM"/>
    </source>
</evidence>
<reference evidence="1" key="1">
    <citation type="submission" date="2019-12" db="EMBL/GenBank/DDBJ databases">
        <title>Hybrid Genome Assemblies of two High G+C Isolates from Undergraduate Microbiology Courses.</title>
        <authorList>
            <person name="Ne Ville C.J."/>
            <person name="Enright D."/>
            <person name="Hernandez I."/>
            <person name="Dodsworth J."/>
            <person name="Orwin P.M."/>
        </authorList>
    </citation>
    <scope>NUCLEOTIDE SEQUENCE [LARGE SCALE GENOMIC DNA]</scope>
    <source>
        <strain evidence="1">Neo</strain>
    </source>
</reference>
<evidence type="ECO:0000313" key="2">
    <source>
        <dbReference type="Proteomes" id="UP000426235"/>
    </source>
</evidence>
<sequence>MSEPQTSGDELAIPSELKVLHDAITATMVAALPQVRHVEAYPVLKEGMKLPALIYAMTAVEPATKPGDGRLCVRATFEACILVESKRKMAPLQAAILAAKLMQLLDEQYWDVEFVDQVRGVQAMPSEMIPELARCTGWSVLWQQDIYLGDTEWPWENEPPGSLVFVVGPDAEHVKPEELA</sequence>
<name>A0A6I6GXP0_9PSED</name>
<dbReference type="Proteomes" id="UP000426235">
    <property type="component" value="Chromosome"/>
</dbReference>
<gene>
    <name evidence="1" type="ORF">GPJ81_14040</name>
</gene>
<proteinExistence type="predicted"/>